<keyword evidence="6" id="KW-1185">Reference proteome</keyword>
<dbReference type="GO" id="GO:0005737">
    <property type="term" value="C:cytoplasm"/>
    <property type="evidence" value="ECO:0007669"/>
    <property type="project" value="TreeGrafter"/>
</dbReference>
<organism evidence="5 6">
    <name type="scientific">Proteiniclasticum aestuarii</name>
    <dbReference type="NCBI Taxonomy" id="2817862"/>
    <lineage>
        <taxon>Bacteria</taxon>
        <taxon>Bacillati</taxon>
        <taxon>Bacillota</taxon>
        <taxon>Clostridia</taxon>
        <taxon>Eubacteriales</taxon>
        <taxon>Clostridiaceae</taxon>
        <taxon>Proteiniclasticum</taxon>
    </lineage>
</organism>
<dbReference type="Proteomes" id="UP000664218">
    <property type="component" value="Unassembled WGS sequence"/>
</dbReference>
<dbReference type="InterPro" id="IPR000182">
    <property type="entry name" value="GNAT_dom"/>
</dbReference>
<comment type="caution">
    <text evidence="5">The sequence shown here is derived from an EMBL/GenBank/DDBJ whole genome shotgun (WGS) entry which is preliminary data.</text>
</comment>
<dbReference type="InterPro" id="IPR051531">
    <property type="entry name" value="N-acetyltransferase"/>
</dbReference>
<feature type="domain" description="N-acetyltransferase" evidence="4">
    <location>
        <begin position="8"/>
        <end position="171"/>
    </location>
</feature>
<evidence type="ECO:0000256" key="2">
    <source>
        <dbReference type="ARBA" id="ARBA00023315"/>
    </source>
</evidence>
<evidence type="ECO:0000256" key="3">
    <source>
        <dbReference type="ARBA" id="ARBA00038502"/>
    </source>
</evidence>
<protein>
    <submittedName>
        <fullName evidence="5">GNAT family N-acetyltransferase</fullName>
    </submittedName>
</protein>
<gene>
    <name evidence="5" type="ORF">J3A84_12440</name>
</gene>
<dbReference type="PANTHER" id="PTHR43792:SF8">
    <property type="entry name" value="[RIBOSOMAL PROTEIN US5]-ALANINE N-ACETYLTRANSFERASE"/>
    <property type="match status" value="1"/>
</dbReference>
<dbReference type="RefSeq" id="WP_207600366.1">
    <property type="nucleotide sequence ID" value="NZ_JAFNJU010000010.1"/>
</dbReference>
<dbReference type="PROSITE" id="PS51186">
    <property type="entry name" value="GNAT"/>
    <property type="match status" value="1"/>
</dbReference>
<evidence type="ECO:0000259" key="4">
    <source>
        <dbReference type="PROSITE" id="PS51186"/>
    </source>
</evidence>
<dbReference type="PANTHER" id="PTHR43792">
    <property type="entry name" value="GNAT FAMILY, PUTATIVE (AFU_ORTHOLOGUE AFUA_3G00765)-RELATED-RELATED"/>
    <property type="match status" value="1"/>
</dbReference>
<dbReference type="Pfam" id="PF13302">
    <property type="entry name" value="Acetyltransf_3"/>
    <property type="match status" value="1"/>
</dbReference>
<dbReference type="Gene3D" id="3.40.630.30">
    <property type="match status" value="1"/>
</dbReference>
<name>A0A939HCK3_9CLOT</name>
<dbReference type="InterPro" id="IPR016181">
    <property type="entry name" value="Acyl_CoA_acyltransferase"/>
</dbReference>
<keyword evidence="2" id="KW-0012">Acyltransferase</keyword>
<keyword evidence="1" id="KW-0808">Transferase</keyword>
<evidence type="ECO:0000313" key="6">
    <source>
        <dbReference type="Proteomes" id="UP000664218"/>
    </source>
</evidence>
<comment type="similarity">
    <text evidence="3">Belongs to the acetyltransferase family. RimJ subfamily.</text>
</comment>
<dbReference type="SUPFAM" id="SSF55729">
    <property type="entry name" value="Acyl-CoA N-acyltransferases (Nat)"/>
    <property type="match status" value="1"/>
</dbReference>
<proteinExistence type="inferred from homology"/>
<evidence type="ECO:0000313" key="5">
    <source>
        <dbReference type="EMBL" id="MBO1265840.1"/>
    </source>
</evidence>
<dbReference type="AlphaFoldDB" id="A0A939HCK3"/>
<accession>A0A939HCK3</accession>
<sequence>MVLETKRLVLRRFEEKDLADFHHYAKDPEVGPSAGWKPHESMEESEDILQSFMKSADIFAMEHKEDKRVIGSLGLHEDRKRDYKGALMLGYAMGKEYWGQGLMTEAVEALLEYAFFQLDKKIISAYHYPFNKRSGRVLVKAGFILEGTLRMASALYDGQVVDDVCYAITREEFESSREKRKQ</sequence>
<evidence type="ECO:0000256" key="1">
    <source>
        <dbReference type="ARBA" id="ARBA00022679"/>
    </source>
</evidence>
<dbReference type="GO" id="GO:0008999">
    <property type="term" value="F:protein-N-terminal-alanine acetyltransferase activity"/>
    <property type="evidence" value="ECO:0007669"/>
    <property type="project" value="TreeGrafter"/>
</dbReference>
<dbReference type="EMBL" id="JAFNJU010000010">
    <property type="protein sequence ID" value="MBO1265840.1"/>
    <property type="molecule type" value="Genomic_DNA"/>
</dbReference>
<reference evidence="5" key="1">
    <citation type="submission" date="2021-03" db="EMBL/GenBank/DDBJ databases">
        <title>Proteiniclasticum marinus sp. nov., isolated from tidal flat sediment.</title>
        <authorList>
            <person name="Namirimu T."/>
            <person name="Yang J.-A."/>
            <person name="Yang S.-H."/>
            <person name="Kim Y.-J."/>
            <person name="Kwon K.K."/>
        </authorList>
    </citation>
    <scope>NUCLEOTIDE SEQUENCE</scope>
    <source>
        <strain evidence="5">SCR006</strain>
    </source>
</reference>